<dbReference type="Proteomes" id="UP001185092">
    <property type="component" value="Unassembled WGS sequence"/>
</dbReference>
<protein>
    <submittedName>
        <fullName evidence="3">Outer membrane protein OmpA-like peptidoglycan-associated protein</fullName>
    </submittedName>
</protein>
<dbReference type="RefSeq" id="WP_309938611.1">
    <property type="nucleotide sequence ID" value="NZ_AP025305.1"/>
</dbReference>
<dbReference type="EMBL" id="JAVDQD010000002">
    <property type="protein sequence ID" value="MDR6239086.1"/>
    <property type="molecule type" value="Genomic_DNA"/>
</dbReference>
<feature type="domain" description="OmpA-like" evidence="2">
    <location>
        <begin position="405"/>
        <end position="520"/>
    </location>
</feature>
<dbReference type="CDD" id="cd07185">
    <property type="entry name" value="OmpA_C-like"/>
    <property type="match status" value="1"/>
</dbReference>
<proteinExistence type="predicted"/>
<dbReference type="Gene3D" id="3.30.1330.60">
    <property type="entry name" value="OmpA-like domain"/>
    <property type="match status" value="1"/>
</dbReference>
<dbReference type="PANTHER" id="PTHR30329">
    <property type="entry name" value="STATOR ELEMENT OF FLAGELLAR MOTOR COMPLEX"/>
    <property type="match status" value="1"/>
</dbReference>
<dbReference type="GO" id="GO:0016020">
    <property type="term" value="C:membrane"/>
    <property type="evidence" value="ECO:0007669"/>
    <property type="project" value="UniProtKB-UniRule"/>
</dbReference>
<dbReference type="Pfam" id="PF00691">
    <property type="entry name" value="OmpA"/>
    <property type="match status" value="1"/>
</dbReference>
<keyword evidence="1" id="KW-0472">Membrane</keyword>
<evidence type="ECO:0000313" key="4">
    <source>
        <dbReference type="Proteomes" id="UP001185092"/>
    </source>
</evidence>
<evidence type="ECO:0000256" key="1">
    <source>
        <dbReference type="PROSITE-ProRule" id="PRU00473"/>
    </source>
</evidence>
<dbReference type="PROSITE" id="PS51123">
    <property type="entry name" value="OMPA_2"/>
    <property type="match status" value="1"/>
</dbReference>
<dbReference type="InterPro" id="IPR011659">
    <property type="entry name" value="WD40"/>
</dbReference>
<dbReference type="InterPro" id="IPR050330">
    <property type="entry name" value="Bact_OuterMem_StrucFunc"/>
</dbReference>
<gene>
    <name evidence="3" type="ORF">HNQ88_002123</name>
</gene>
<name>A0AAE3XNN4_9BACT</name>
<keyword evidence="4" id="KW-1185">Reference proteome</keyword>
<dbReference type="PANTHER" id="PTHR30329:SF21">
    <property type="entry name" value="LIPOPROTEIN YIAD-RELATED"/>
    <property type="match status" value="1"/>
</dbReference>
<evidence type="ECO:0000259" key="2">
    <source>
        <dbReference type="PROSITE" id="PS51123"/>
    </source>
</evidence>
<dbReference type="InterPro" id="IPR006665">
    <property type="entry name" value="OmpA-like"/>
</dbReference>
<evidence type="ECO:0000313" key="3">
    <source>
        <dbReference type="EMBL" id="MDR6239086.1"/>
    </source>
</evidence>
<accession>A0AAE3XNN4</accession>
<comment type="caution">
    <text evidence="3">The sequence shown here is derived from an EMBL/GenBank/DDBJ whole genome shotgun (WGS) entry which is preliminary data.</text>
</comment>
<dbReference type="SUPFAM" id="SSF103088">
    <property type="entry name" value="OmpA-like"/>
    <property type="match status" value="1"/>
</dbReference>
<organism evidence="3 4">
    <name type="scientific">Aureibacter tunicatorum</name>
    <dbReference type="NCBI Taxonomy" id="866807"/>
    <lineage>
        <taxon>Bacteria</taxon>
        <taxon>Pseudomonadati</taxon>
        <taxon>Bacteroidota</taxon>
        <taxon>Cytophagia</taxon>
        <taxon>Cytophagales</taxon>
        <taxon>Persicobacteraceae</taxon>
        <taxon>Aureibacter</taxon>
    </lineage>
</organism>
<reference evidence="3" key="1">
    <citation type="submission" date="2023-07" db="EMBL/GenBank/DDBJ databases">
        <title>Genomic Encyclopedia of Type Strains, Phase IV (KMG-IV): sequencing the most valuable type-strain genomes for metagenomic binning, comparative biology and taxonomic classification.</title>
        <authorList>
            <person name="Goeker M."/>
        </authorList>
    </citation>
    <scope>NUCLEOTIDE SEQUENCE</scope>
    <source>
        <strain evidence="3">DSM 26174</strain>
    </source>
</reference>
<dbReference type="AlphaFoldDB" id="A0AAE3XNN4"/>
<dbReference type="SUPFAM" id="SSF82171">
    <property type="entry name" value="DPP6 N-terminal domain-like"/>
    <property type="match status" value="1"/>
</dbReference>
<dbReference type="InterPro" id="IPR036737">
    <property type="entry name" value="OmpA-like_sf"/>
</dbReference>
<dbReference type="Pfam" id="PF07676">
    <property type="entry name" value="PD40"/>
    <property type="match status" value="1"/>
</dbReference>
<sequence>MNYNYTFIIAIVCLFFYSEASFSQSNINILNTPANEHTIIISPKGDYAYFVRENSNENIGGAIDKGDIWKSKILSNGMFGPAANAGSLVNNENETKLIGFDPTGDIMYLIFKPKLQSNPTLGFSRLQNGRWSQPKIINIKFLSNTAKINSGCISSNGNKIVLSIRNQGYEDLYLISKISQTEWSYPMHLGETINTSSQEISPFLAENDTKLFFISNGLKGEGSKDVFYSKRLNDNWKEWSKPKNAGTQINSPGMEISYSQNLANDIAYTSTIMNSKTYGEFKATSITPPVLAKKEPVKEESNQILASLEESPTKEPAPKKLNTEKFTVEIVDEQTQKKVKPKFEIIDKDGNVHSFVMDPDKDFVEIERDLDISKILVKGDGYKAKEISYDDLRKGLKLTLEPFKVGETFTLTNVFFQQGTASFLGNSSTVELDKLVNILNDNDDMVIEISGHTDNRGSLKAKMRLSQERADKVKEYLLSNGIDKDRVTAKGYGSMKPVTGNGTEEQRKQNRRVEFKILKH</sequence>